<dbReference type="Pfam" id="PF00135">
    <property type="entry name" value="COesterase"/>
    <property type="match status" value="1"/>
</dbReference>
<evidence type="ECO:0000313" key="3">
    <source>
        <dbReference type="EMBL" id="TKR92379.1"/>
    </source>
</evidence>
<dbReference type="InterPro" id="IPR002018">
    <property type="entry name" value="CarbesteraseB"/>
</dbReference>
<accession>A0A4U5P810</accession>
<name>A0A4U5P810_STECR</name>
<gene>
    <name evidence="3" type="ORF">L596_007046</name>
</gene>
<dbReference type="InterPro" id="IPR050309">
    <property type="entry name" value="Type-B_Carboxylest/Lipase"/>
</dbReference>
<proteinExistence type="predicted"/>
<reference evidence="3" key="2">
    <citation type="journal article" date="2015" name="Genome Biol.">
        <title>Comparative genomics of Steinernema reveals deeply conserved gene regulatory networks.</title>
        <authorList>
            <person name="Dillman A.R."/>
            <person name="Macchietto M."/>
            <person name="Porter C.F."/>
            <person name="Rogers A."/>
            <person name="Williams B."/>
            <person name="Antoshechkin I."/>
            <person name="Lee M.M."/>
            <person name="Goodwin Z."/>
            <person name="Lu X."/>
            <person name="Lewis E.E."/>
            <person name="Goodrich-Blair H."/>
            <person name="Stock S.P."/>
            <person name="Adams B.J."/>
            <person name="Sternberg P.W."/>
            <person name="Mortazavi A."/>
        </authorList>
    </citation>
    <scope>NUCLEOTIDE SEQUENCE [LARGE SCALE GENOMIC DNA]</scope>
    <source>
        <strain evidence="3">ALL</strain>
    </source>
</reference>
<dbReference type="InterPro" id="IPR029058">
    <property type="entry name" value="AB_hydrolase_fold"/>
</dbReference>
<comment type="caution">
    <text evidence="3">The sequence shown here is derived from an EMBL/GenBank/DDBJ whole genome shotgun (WGS) entry which is preliminary data.</text>
</comment>
<feature type="chain" id="PRO_5020760637" description="Carboxylesterase type B domain-containing protein" evidence="1">
    <location>
        <begin position="19"/>
        <end position="553"/>
    </location>
</feature>
<evidence type="ECO:0000259" key="2">
    <source>
        <dbReference type="Pfam" id="PF00135"/>
    </source>
</evidence>
<sequence>MLLAYGVLFALLSSVGLGLESRVQTPFGTVEGFDYHSALVFLGIPYAEAPIGDKRFEEVNVTAGWSGVLEVKAFKPSCLATMMDGPWSQFEYAEDCLFLNIMAPKNTDPKGHPVVFYVHGGAFEFDTSTNCGYKKIVDKFVSQGIVFVTFNYRLGPLGFLTTENDALPGNLGLWDQAIALEFVHRIIGYFGGNPSQITAMGQSAGATSVSALTLSEHSHNLVQKSIQISGSFYEIPLKGSRDFGLKFLAKLGCASSEPKSCLKSKSWQEIMDTAAEMGPPASSDKAIGSFYYPYIDHDFLNSDLHSLVRKQDAIPSMIGLNEFEASLFVFDVTNATFIEVPQTDYSTFSGANLKKTFEKIAVNISGLVPLIEDFYVGSPSENITRDSIFYLTQQVNVAGDVAFNVAAFQEAVEKMRANWPVHLFIEEYFSDSKERRKLNPVSGATHCNELPYFFDMDPIYPPGDDFEASAKFGKNLLEGMVSFIKTSYPVVGKTPWEPIGEDDLFKYMALDVTSRMKTGFFKDRMEFWLKEVVRKVDLEELRALLPQATNNLL</sequence>
<dbReference type="Gene3D" id="3.40.50.1820">
    <property type="entry name" value="alpha/beta hydrolase"/>
    <property type="match status" value="1"/>
</dbReference>
<dbReference type="PANTHER" id="PTHR11559">
    <property type="entry name" value="CARBOXYLESTERASE"/>
    <property type="match status" value="1"/>
</dbReference>
<keyword evidence="1" id="KW-0732">Signal</keyword>
<reference evidence="3" key="1">
    <citation type="submission" date="2013-11" db="EMBL/GenBank/DDBJ databases">
        <authorList>
            <person name="Sternberg P."/>
            <person name="Dillman A."/>
            <person name="Macchietto M."/>
        </authorList>
    </citation>
    <scope>NUCLEOTIDE SEQUENCE</scope>
    <source>
        <strain evidence="3">ALL</strain>
    </source>
</reference>
<dbReference type="AlphaFoldDB" id="A0A4U5P810"/>
<dbReference type="OrthoDB" id="5854651at2759"/>
<organism evidence="3">
    <name type="scientific">Steinernema carpocapsae</name>
    <name type="common">Entomopathogenic nematode</name>
    <dbReference type="NCBI Taxonomy" id="34508"/>
    <lineage>
        <taxon>Eukaryota</taxon>
        <taxon>Metazoa</taxon>
        <taxon>Ecdysozoa</taxon>
        <taxon>Nematoda</taxon>
        <taxon>Chromadorea</taxon>
        <taxon>Rhabditida</taxon>
        <taxon>Tylenchina</taxon>
        <taxon>Panagrolaimomorpha</taxon>
        <taxon>Strongyloidoidea</taxon>
        <taxon>Steinernematidae</taxon>
        <taxon>Steinernema</taxon>
    </lineage>
</organism>
<dbReference type="EMBL" id="AZBU02000002">
    <property type="protein sequence ID" value="TKR92379.1"/>
    <property type="molecule type" value="Genomic_DNA"/>
</dbReference>
<protein>
    <recommendedName>
        <fullName evidence="2">Carboxylesterase type B domain-containing protein</fullName>
    </recommendedName>
</protein>
<dbReference type="STRING" id="34508.A0A4U5P810"/>
<reference evidence="3" key="3">
    <citation type="journal article" date="2019" name="G3 (Bethesda)">
        <title>Hybrid Assembly of the Genome of the Entomopathogenic Nematode Steinernema carpocapsae Identifies the X-Chromosome.</title>
        <authorList>
            <person name="Serra L."/>
            <person name="Macchietto M."/>
            <person name="Macias-Munoz A."/>
            <person name="McGill C.J."/>
            <person name="Rodriguez I.M."/>
            <person name="Rodriguez B."/>
            <person name="Murad R."/>
            <person name="Mortazavi A."/>
        </authorList>
    </citation>
    <scope>NUCLEOTIDE SEQUENCE</scope>
    <source>
        <strain evidence="3">ALL</strain>
    </source>
</reference>
<evidence type="ECO:0000256" key="1">
    <source>
        <dbReference type="SAM" id="SignalP"/>
    </source>
</evidence>
<feature type="domain" description="Carboxylesterase type B" evidence="2">
    <location>
        <begin position="22"/>
        <end position="528"/>
    </location>
</feature>
<feature type="signal peptide" evidence="1">
    <location>
        <begin position="1"/>
        <end position="18"/>
    </location>
</feature>
<dbReference type="SUPFAM" id="SSF53474">
    <property type="entry name" value="alpha/beta-Hydrolases"/>
    <property type="match status" value="1"/>
</dbReference>